<proteinExistence type="predicted"/>
<gene>
    <name evidence="1" type="ORF">SAMN02745225_00860</name>
</gene>
<name>A0A1M4U691_9ACTN</name>
<dbReference type="AlphaFoldDB" id="A0A1M4U691"/>
<keyword evidence="2" id="KW-1185">Reference proteome</keyword>
<organism evidence="1 2">
    <name type="scientific">Ferrithrix thermotolerans DSM 19514</name>
    <dbReference type="NCBI Taxonomy" id="1121881"/>
    <lineage>
        <taxon>Bacteria</taxon>
        <taxon>Bacillati</taxon>
        <taxon>Actinomycetota</taxon>
        <taxon>Acidimicrobiia</taxon>
        <taxon>Acidimicrobiales</taxon>
        <taxon>Acidimicrobiaceae</taxon>
        <taxon>Ferrithrix</taxon>
    </lineage>
</organism>
<dbReference type="EMBL" id="FQUL01000008">
    <property type="protein sequence ID" value="SHE52087.1"/>
    <property type="molecule type" value="Genomic_DNA"/>
</dbReference>
<accession>A0A1M4U691</accession>
<reference evidence="2" key="1">
    <citation type="submission" date="2016-11" db="EMBL/GenBank/DDBJ databases">
        <authorList>
            <person name="Varghese N."/>
            <person name="Submissions S."/>
        </authorList>
    </citation>
    <scope>NUCLEOTIDE SEQUENCE [LARGE SCALE GENOMIC DNA]</scope>
    <source>
        <strain evidence="2">DSM 19514</strain>
    </source>
</reference>
<sequence>MSSLLLPVLIAGCGTQTKANSTTANSASRPTLTTSLPLACSLVSKAQVAAALNVPVNSQSAQGSGNHSQCSWTYSASSLVTGLGSSATIRIQPPISSTPTQYYNSLKAEASPLGFHSIKIDKIAALEGFGSANPEVLVDTGSALITVASISTISSKIDASASISIATDAVEKLCAKVSCVK</sequence>
<dbReference type="RefSeq" id="WP_143146381.1">
    <property type="nucleotide sequence ID" value="NZ_FQUL01000008.1"/>
</dbReference>
<protein>
    <submittedName>
        <fullName evidence="1">Uncharacterized protein</fullName>
    </submittedName>
</protein>
<evidence type="ECO:0000313" key="1">
    <source>
        <dbReference type="EMBL" id="SHE52087.1"/>
    </source>
</evidence>
<evidence type="ECO:0000313" key="2">
    <source>
        <dbReference type="Proteomes" id="UP000184295"/>
    </source>
</evidence>
<dbReference type="Proteomes" id="UP000184295">
    <property type="component" value="Unassembled WGS sequence"/>
</dbReference>